<dbReference type="Pfam" id="PF01507">
    <property type="entry name" value="PAPS_reduct"/>
    <property type="match status" value="1"/>
</dbReference>
<evidence type="ECO:0000256" key="13">
    <source>
        <dbReference type="ARBA" id="ARBA00048441"/>
    </source>
</evidence>
<feature type="domain" description="Phosphoadenosine phosphosulphate reductase" evidence="15">
    <location>
        <begin position="26"/>
        <end position="203"/>
    </location>
</feature>
<keyword evidence="4 14" id="KW-0560">Oxidoreductase</keyword>
<proteinExistence type="inferred from homology"/>
<evidence type="ECO:0000313" key="17">
    <source>
        <dbReference type="Proteomes" id="UP001597102"/>
    </source>
</evidence>
<dbReference type="GO" id="GO:0004604">
    <property type="term" value="F:phosphoadenylyl-sulfate reductase (thioredoxin) activity"/>
    <property type="evidence" value="ECO:0007669"/>
    <property type="project" value="UniProtKB-EC"/>
</dbReference>
<feature type="binding site" evidence="14">
    <location>
        <position position="197"/>
    </location>
    <ligand>
        <name>[4Fe-4S] cluster</name>
        <dbReference type="ChEBI" id="CHEBI:49883"/>
    </ligand>
</feature>
<comment type="similarity">
    <text evidence="1 14">Belongs to the PAPS reductase family. CysH subfamily.</text>
</comment>
<dbReference type="PANTHER" id="PTHR46482">
    <property type="entry name" value="5'-ADENYLYLSULFATE REDUCTASE 3, CHLOROPLASTIC"/>
    <property type="match status" value="1"/>
</dbReference>
<comment type="pathway">
    <text evidence="8 14">Sulfur metabolism; hydrogen sulfide biosynthesis; sulfite from sulfate.</text>
</comment>
<keyword evidence="3 14" id="KW-0479">Metal-binding</keyword>
<dbReference type="EMBL" id="JBHTJO010000002">
    <property type="protein sequence ID" value="MFD0988250.1"/>
    <property type="molecule type" value="Genomic_DNA"/>
</dbReference>
<comment type="subcellular location">
    <subcellularLocation>
        <location evidence="14">Cytoplasm</location>
    </subcellularLocation>
</comment>
<dbReference type="Proteomes" id="UP001597102">
    <property type="component" value="Unassembled WGS sequence"/>
</dbReference>
<keyword evidence="2 14" id="KW-0963">Cytoplasm</keyword>
<evidence type="ECO:0000256" key="4">
    <source>
        <dbReference type="ARBA" id="ARBA00023002"/>
    </source>
</evidence>
<evidence type="ECO:0000256" key="8">
    <source>
        <dbReference type="ARBA" id="ARBA00024327"/>
    </source>
</evidence>
<evidence type="ECO:0000256" key="10">
    <source>
        <dbReference type="ARBA" id="ARBA00029514"/>
    </source>
</evidence>
<dbReference type="EC" id="1.8.4.10" evidence="9 14"/>
<evidence type="ECO:0000256" key="14">
    <source>
        <dbReference type="HAMAP-Rule" id="MF_00063"/>
    </source>
</evidence>
<dbReference type="NCBIfam" id="TIGR02055">
    <property type="entry name" value="APS_reductase"/>
    <property type="match status" value="1"/>
</dbReference>
<sequence length="246" mass="27155">MDAKLAAAGSLAARMAIIAGAVDGRIAFSSSLGIEDQAILDAIAGTDRSNAEFDVFTLQTGRLFPETEETLARSEERYGLPIRAVKPDAKEVLELLSQDGIFGFRHSLENRKRCCEIRKVHPLNKSLAGAAAWITGIRREQSGNRSNMPFAEWDEGHELIKINPLADWSADELDAYIADHDVPVNPLHDQGFPSIGCQPCTRAVQPGEDPRAGRWWWENEDKKECGLHVSSITQTQPQDQKEPQPA</sequence>
<evidence type="ECO:0000256" key="9">
    <source>
        <dbReference type="ARBA" id="ARBA00024386"/>
    </source>
</evidence>
<dbReference type="InterPro" id="IPR011798">
    <property type="entry name" value="APS_reductase"/>
</dbReference>
<evidence type="ECO:0000256" key="3">
    <source>
        <dbReference type="ARBA" id="ARBA00022723"/>
    </source>
</evidence>
<evidence type="ECO:0000313" key="16">
    <source>
        <dbReference type="EMBL" id="MFD0988250.1"/>
    </source>
</evidence>
<evidence type="ECO:0000256" key="7">
    <source>
        <dbReference type="ARBA" id="ARBA00024298"/>
    </source>
</evidence>
<feature type="binding site" evidence="14">
    <location>
        <position position="114"/>
    </location>
    <ligand>
        <name>[4Fe-4S] cluster</name>
        <dbReference type="ChEBI" id="CHEBI:49883"/>
    </ligand>
</feature>
<name>A0ABW3JEI8_9HYPH</name>
<evidence type="ECO:0000256" key="1">
    <source>
        <dbReference type="ARBA" id="ARBA00009732"/>
    </source>
</evidence>
<feature type="binding site" evidence="14">
    <location>
        <position position="115"/>
    </location>
    <ligand>
        <name>[4Fe-4S] cluster</name>
        <dbReference type="ChEBI" id="CHEBI:49883"/>
    </ligand>
</feature>
<dbReference type="SUPFAM" id="SSF52402">
    <property type="entry name" value="Adenine nucleotide alpha hydrolases-like"/>
    <property type="match status" value="1"/>
</dbReference>
<dbReference type="Gene3D" id="3.40.50.620">
    <property type="entry name" value="HUPs"/>
    <property type="match status" value="1"/>
</dbReference>
<organism evidence="16 17">
    <name type="scientific">Methyloligella solikamskensis</name>
    <dbReference type="NCBI Taxonomy" id="1177756"/>
    <lineage>
        <taxon>Bacteria</taxon>
        <taxon>Pseudomonadati</taxon>
        <taxon>Pseudomonadota</taxon>
        <taxon>Alphaproteobacteria</taxon>
        <taxon>Hyphomicrobiales</taxon>
        <taxon>Hyphomicrobiaceae</taxon>
        <taxon>Methyloligella</taxon>
    </lineage>
</organism>
<comment type="function">
    <text evidence="7 14">Catalyzes the formation of sulfite from adenosine 5'-phosphosulfate (APS) using thioredoxin as an electron donor.</text>
</comment>
<feature type="active site" description="Nucleophile; cysteine thiosulfonate intermediate" evidence="14">
    <location>
        <position position="225"/>
    </location>
</feature>
<dbReference type="CDD" id="cd23945">
    <property type="entry name" value="PAPS_reductase"/>
    <property type="match status" value="1"/>
</dbReference>
<evidence type="ECO:0000256" key="2">
    <source>
        <dbReference type="ARBA" id="ARBA00022490"/>
    </source>
</evidence>
<evidence type="ECO:0000256" key="11">
    <source>
        <dbReference type="ARBA" id="ARBA00030894"/>
    </source>
</evidence>
<dbReference type="NCBIfam" id="NF002537">
    <property type="entry name" value="PRK02090.1"/>
    <property type="match status" value="1"/>
</dbReference>
<dbReference type="PIRSF" id="PIRSF000857">
    <property type="entry name" value="PAPS_reductase"/>
    <property type="match status" value="1"/>
</dbReference>
<keyword evidence="5 14" id="KW-0408">Iron</keyword>
<evidence type="ECO:0000256" key="6">
    <source>
        <dbReference type="ARBA" id="ARBA00023014"/>
    </source>
</evidence>
<dbReference type="InterPro" id="IPR004511">
    <property type="entry name" value="PAPS/APS_Rdtase"/>
</dbReference>
<dbReference type="HAMAP" id="MF_00063">
    <property type="entry name" value="CysH"/>
    <property type="match status" value="1"/>
</dbReference>
<dbReference type="PANTHER" id="PTHR46482:SF9">
    <property type="entry name" value="5'-ADENYLYLSULFATE REDUCTASE 1, CHLOROPLASTIC"/>
    <property type="match status" value="1"/>
</dbReference>
<accession>A0ABW3JEI8</accession>
<evidence type="ECO:0000256" key="12">
    <source>
        <dbReference type="ARBA" id="ARBA00032041"/>
    </source>
</evidence>
<feature type="binding site" evidence="14">
    <location>
        <position position="200"/>
    </location>
    <ligand>
        <name>[4Fe-4S] cluster</name>
        <dbReference type="ChEBI" id="CHEBI:49883"/>
    </ligand>
</feature>
<dbReference type="RefSeq" id="WP_379091577.1">
    <property type="nucleotide sequence ID" value="NZ_JBHTJO010000002.1"/>
</dbReference>
<comment type="cofactor">
    <cofactor evidence="14">
        <name>[4Fe-4S] cluster</name>
        <dbReference type="ChEBI" id="CHEBI:49883"/>
    </cofactor>
    <text evidence="14">Binds 1 [4Fe-4S] cluster per subunit.</text>
</comment>
<protein>
    <recommendedName>
        <fullName evidence="10 14">Adenosine 5'-phosphosulfate reductase</fullName>
        <shortName evidence="14">APS reductase</shortName>
        <ecNumber evidence="9 14">1.8.4.10</ecNumber>
    </recommendedName>
    <alternativeName>
        <fullName evidence="12 14">5'-adenylylsulfate reductase</fullName>
    </alternativeName>
    <alternativeName>
        <fullName evidence="11 14">Thioredoxin-dependent 5'-adenylylsulfate reductase</fullName>
    </alternativeName>
</protein>
<comment type="catalytic activity">
    <reaction evidence="13 14">
        <text>[thioredoxin]-disulfide + sulfite + AMP + 2 H(+) = adenosine 5'-phosphosulfate + [thioredoxin]-dithiol</text>
        <dbReference type="Rhea" id="RHEA:21976"/>
        <dbReference type="Rhea" id="RHEA-COMP:10698"/>
        <dbReference type="Rhea" id="RHEA-COMP:10700"/>
        <dbReference type="ChEBI" id="CHEBI:15378"/>
        <dbReference type="ChEBI" id="CHEBI:17359"/>
        <dbReference type="ChEBI" id="CHEBI:29950"/>
        <dbReference type="ChEBI" id="CHEBI:50058"/>
        <dbReference type="ChEBI" id="CHEBI:58243"/>
        <dbReference type="ChEBI" id="CHEBI:456215"/>
        <dbReference type="EC" id="1.8.4.10"/>
    </reaction>
</comment>
<keyword evidence="17" id="KW-1185">Reference proteome</keyword>
<evidence type="ECO:0000259" key="15">
    <source>
        <dbReference type="Pfam" id="PF01507"/>
    </source>
</evidence>
<dbReference type="InterPro" id="IPR002500">
    <property type="entry name" value="PAPS_reduct_dom"/>
</dbReference>
<keyword evidence="6 14" id="KW-0411">Iron-sulfur</keyword>
<comment type="caution">
    <text evidence="16">The sequence shown here is derived from an EMBL/GenBank/DDBJ whole genome shotgun (WGS) entry which is preliminary data.</text>
</comment>
<reference evidence="17" key="1">
    <citation type="journal article" date="2019" name="Int. J. Syst. Evol. Microbiol.">
        <title>The Global Catalogue of Microorganisms (GCM) 10K type strain sequencing project: providing services to taxonomists for standard genome sequencing and annotation.</title>
        <authorList>
            <consortium name="The Broad Institute Genomics Platform"/>
            <consortium name="The Broad Institute Genome Sequencing Center for Infectious Disease"/>
            <person name="Wu L."/>
            <person name="Ma J."/>
        </authorList>
    </citation>
    <scope>NUCLEOTIDE SEQUENCE [LARGE SCALE GENOMIC DNA]</scope>
    <source>
        <strain evidence="17">CCUG 61697</strain>
    </source>
</reference>
<gene>
    <name evidence="14" type="primary">cysH</name>
    <name evidence="16" type="ORF">ACFQ2F_14200</name>
</gene>
<dbReference type="InterPro" id="IPR014729">
    <property type="entry name" value="Rossmann-like_a/b/a_fold"/>
</dbReference>
<evidence type="ECO:0000256" key="5">
    <source>
        <dbReference type="ARBA" id="ARBA00023004"/>
    </source>
</evidence>